<dbReference type="SUPFAM" id="SSF46785">
    <property type="entry name" value="Winged helix' DNA-binding domain"/>
    <property type="match status" value="1"/>
</dbReference>
<evidence type="ECO:0000313" key="6">
    <source>
        <dbReference type="Proteomes" id="UP000295043"/>
    </source>
</evidence>
<comment type="caution">
    <text evidence="5">The sequence shown here is derived from an EMBL/GenBank/DDBJ whole genome shotgun (WGS) entry which is preliminary data.</text>
</comment>
<keyword evidence="2" id="KW-0805">Transcription regulation</keyword>
<evidence type="ECO:0000256" key="1">
    <source>
        <dbReference type="ARBA" id="ARBA00022491"/>
    </source>
</evidence>
<accession>A0A4R2B7W9</accession>
<protein>
    <submittedName>
        <fullName evidence="5">DeoR family transcriptional regulator</fullName>
    </submittedName>
</protein>
<dbReference type="Pfam" id="PF00455">
    <property type="entry name" value="DeoRC"/>
    <property type="match status" value="1"/>
</dbReference>
<dbReference type="RefSeq" id="WP_132079847.1">
    <property type="nucleotide sequence ID" value="NZ_SLVU01000023.1"/>
</dbReference>
<dbReference type="InterPro" id="IPR050313">
    <property type="entry name" value="Carb_Metab_HTH_regulators"/>
</dbReference>
<dbReference type="PROSITE" id="PS51000">
    <property type="entry name" value="HTH_DEOR_2"/>
    <property type="match status" value="1"/>
</dbReference>
<keyword evidence="3" id="KW-0804">Transcription</keyword>
<dbReference type="PANTHER" id="PTHR30363:SF4">
    <property type="entry name" value="GLYCEROL-3-PHOSPHATE REGULON REPRESSOR"/>
    <property type="match status" value="1"/>
</dbReference>
<proteinExistence type="predicted"/>
<reference evidence="5 6" key="1">
    <citation type="submission" date="2019-03" db="EMBL/GenBank/DDBJ databases">
        <title>Genomic Encyclopedia of Type Strains, Phase IV (KMG-V): Genome sequencing to study the core and pangenomes of soil and plant-associated prokaryotes.</title>
        <authorList>
            <person name="Whitman W."/>
        </authorList>
    </citation>
    <scope>NUCLEOTIDE SEQUENCE [LARGE SCALE GENOMIC DNA]</scope>
    <source>
        <strain evidence="5 6">23C40</strain>
    </source>
</reference>
<evidence type="ECO:0000313" key="5">
    <source>
        <dbReference type="EMBL" id="TCN22821.1"/>
    </source>
</evidence>
<dbReference type="SMART" id="SM00420">
    <property type="entry name" value="HTH_DEOR"/>
    <property type="match status" value="1"/>
</dbReference>
<dbReference type="Pfam" id="PF08220">
    <property type="entry name" value="HTH_DeoR"/>
    <property type="match status" value="1"/>
</dbReference>
<evidence type="ECO:0000256" key="3">
    <source>
        <dbReference type="ARBA" id="ARBA00023163"/>
    </source>
</evidence>
<dbReference type="EMBL" id="SLVU01000023">
    <property type="protein sequence ID" value="TCN22821.1"/>
    <property type="molecule type" value="Genomic_DNA"/>
</dbReference>
<dbReference type="InterPro" id="IPR001034">
    <property type="entry name" value="DeoR_HTH"/>
</dbReference>
<evidence type="ECO:0000256" key="2">
    <source>
        <dbReference type="ARBA" id="ARBA00023015"/>
    </source>
</evidence>
<evidence type="ECO:0000259" key="4">
    <source>
        <dbReference type="PROSITE" id="PS51000"/>
    </source>
</evidence>
<dbReference type="SUPFAM" id="SSF100950">
    <property type="entry name" value="NagB/RpiA/CoA transferase-like"/>
    <property type="match status" value="1"/>
</dbReference>
<dbReference type="InterPro" id="IPR036390">
    <property type="entry name" value="WH_DNA-bd_sf"/>
</dbReference>
<organism evidence="5 6">
    <name type="scientific">Sinorhizobium americanum</name>
    <dbReference type="NCBI Taxonomy" id="194963"/>
    <lineage>
        <taxon>Bacteria</taxon>
        <taxon>Pseudomonadati</taxon>
        <taxon>Pseudomonadota</taxon>
        <taxon>Alphaproteobacteria</taxon>
        <taxon>Hyphomicrobiales</taxon>
        <taxon>Rhizobiaceae</taxon>
        <taxon>Sinorhizobium/Ensifer group</taxon>
        <taxon>Sinorhizobium</taxon>
    </lineage>
</organism>
<dbReference type="GO" id="GO:0003700">
    <property type="term" value="F:DNA-binding transcription factor activity"/>
    <property type="evidence" value="ECO:0007669"/>
    <property type="project" value="InterPro"/>
</dbReference>
<dbReference type="InterPro" id="IPR037171">
    <property type="entry name" value="NagB/RpiA_transferase-like"/>
</dbReference>
<dbReference type="PRINTS" id="PR00037">
    <property type="entry name" value="HTHLACR"/>
</dbReference>
<name>A0A4R2B7W9_9HYPH</name>
<dbReference type="Proteomes" id="UP000295043">
    <property type="component" value="Unassembled WGS sequence"/>
</dbReference>
<dbReference type="SMART" id="SM01134">
    <property type="entry name" value="DeoRC"/>
    <property type="match status" value="1"/>
</dbReference>
<sequence>MNARLPLSRRDVIASRLATGQSVLAAELAVEFEISEDAIRRDLRALAADGKCRRVYGGALPLESVLHPNSARAAGPSDRARMLAKTAAGMIERGEFVFLDGGSINREIADLLPRDAEIAVATNSPDIAAALIRRADIPLVMVGGAVNLSTGTCIDAEAIFAVESMNIDRCFIGACSVASASCVGVRDYADALFKKSLIKRSSHRHAFATSESFQEHGPHRIAEPADVDSLIVDNELSEGKVVALRSAGFELLRAGVAVLLK</sequence>
<gene>
    <name evidence="5" type="ORF">EV184_12366</name>
</gene>
<dbReference type="InterPro" id="IPR014036">
    <property type="entry name" value="DeoR-like_C"/>
</dbReference>
<dbReference type="PANTHER" id="PTHR30363">
    <property type="entry name" value="HTH-TYPE TRANSCRIPTIONAL REGULATOR SRLR-RELATED"/>
    <property type="match status" value="1"/>
</dbReference>
<feature type="domain" description="HTH deoR-type" evidence="4">
    <location>
        <begin position="6"/>
        <end position="61"/>
    </location>
</feature>
<keyword evidence="1" id="KW-0678">Repressor</keyword>
<dbReference type="AlphaFoldDB" id="A0A4R2B7W9"/>